<evidence type="ECO:0000313" key="2">
    <source>
        <dbReference type="Proteomes" id="UP000887458"/>
    </source>
</evidence>
<keyword evidence="2" id="KW-1185">Reference proteome</keyword>
<comment type="caution">
    <text evidence="1">The sequence shown here is derived from an EMBL/GenBank/DDBJ whole genome shotgun (WGS) entry which is preliminary data.</text>
</comment>
<proteinExistence type="predicted"/>
<protein>
    <submittedName>
        <fullName evidence="1">Uncharacterized protein</fullName>
    </submittedName>
</protein>
<dbReference type="Proteomes" id="UP000887458">
    <property type="component" value="Unassembled WGS sequence"/>
</dbReference>
<sequence length="60" mass="6691">MGFTLILVRIDIGKTNFMAVKNQESRITLANNNSHPKKEKEMKGNIVSSSSSFVILIILI</sequence>
<dbReference type="EMBL" id="NJHN03000084">
    <property type="protein sequence ID" value="KAH9416932.1"/>
    <property type="molecule type" value="Genomic_DNA"/>
</dbReference>
<organism evidence="1 2">
    <name type="scientific">Dermatophagoides pteronyssinus</name>
    <name type="common">European house dust mite</name>
    <dbReference type="NCBI Taxonomy" id="6956"/>
    <lineage>
        <taxon>Eukaryota</taxon>
        <taxon>Metazoa</taxon>
        <taxon>Ecdysozoa</taxon>
        <taxon>Arthropoda</taxon>
        <taxon>Chelicerata</taxon>
        <taxon>Arachnida</taxon>
        <taxon>Acari</taxon>
        <taxon>Acariformes</taxon>
        <taxon>Sarcoptiformes</taxon>
        <taxon>Astigmata</taxon>
        <taxon>Psoroptidia</taxon>
        <taxon>Analgoidea</taxon>
        <taxon>Pyroglyphidae</taxon>
        <taxon>Dermatophagoidinae</taxon>
        <taxon>Dermatophagoides</taxon>
    </lineage>
</organism>
<reference evidence="1 2" key="1">
    <citation type="journal article" date="2018" name="J. Allergy Clin. Immunol.">
        <title>High-quality assembly of Dermatophagoides pteronyssinus genome and transcriptome reveals a wide range of novel allergens.</title>
        <authorList>
            <person name="Liu X.Y."/>
            <person name="Yang K.Y."/>
            <person name="Wang M.Q."/>
            <person name="Kwok J.S."/>
            <person name="Zeng X."/>
            <person name="Yang Z."/>
            <person name="Xiao X.J."/>
            <person name="Lau C.P."/>
            <person name="Li Y."/>
            <person name="Huang Z.M."/>
            <person name="Ba J.G."/>
            <person name="Yim A.K."/>
            <person name="Ouyang C.Y."/>
            <person name="Ngai S.M."/>
            <person name="Chan T.F."/>
            <person name="Leung E.L."/>
            <person name="Liu L."/>
            <person name="Liu Z.G."/>
            <person name="Tsui S.K."/>
        </authorList>
    </citation>
    <scope>NUCLEOTIDE SEQUENCE [LARGE SCALE GENOMIC DNA]</scope>
    <source>
        <strain evidence="1">Derp</strain>
    </source>
</reference>
<reference evidence="1 2" key="2">
    <citation type="journal article" date="2022" name="Mol. Biol. Evol.">
        <title>Comparative Genomics Reveals Insights into the Divergent Evolution of Astigmatic Mites and Household Pest Adaptations.</title>
        <authorList>
            <person name="Xiong Q."/>
            <person name="Wan A.T."/>
            <person name="Liu X."/>
            <person name="Fung C.S."/>
            <person name="Xiao X."/>
            <person name="Malainual N."/>
            <person name="Hou J."/>
            <person name="Wang L."/>
            <person name="Wang M."/>
            <person name="Yang K.Y."/>
            <person name="Cui Y."/>
            <person name="Leung E.L."/>
            <person name="Nong W."/>
            <person name="Shin S.K."/>
            <person name="Au S.W."/>
            <person name="Jeong K.Y."/>
            <person name="Chew F.T."/>
            <person name="Hui J.H."/>
            <person name="Leung T.F."/>
            <person name="Tungtrongchitr A."/>
            <person name="Zhong N."/>
            <person name="Liu Z."/>
            <person name="Tsui S.K."/>
        </authorList>
    </citation>
    <scope>NUCLEOTIDE SEQUENCE [LARGE SCALE GENOMIC DNA]</scope>
    <source>
        <strain evidence="1">Derp</strain>
    </source>
</reference>
<name>A0ABQ8J2Y5_DERPT</name>
<evidence type="ECO:0000313" key="1">
    <source>
        <dbReference type="EMBL" id="KAH9416932.1"/>
    </source>
</evidence>
<accession>A0ABQ8J2Y5</accession>
<gene>
    <name evidence="1" type="ORF">DERP_014829</name>
</gene>